<comment type="caution">
    <text evidence="2">The sequence shown here is derived from an EMBL/GenBank/DDBJ whole genome shotgun (WGS) entry which is preliminary data.</text>
</comment>
<organism evidence="2 3">
    <name type="scientific">Cochliobolus sativus</name>
    <name type="common">Common root rot and spot blotch fungus</name>
    <name type="synonym">Bipolaris sorokiniana</name>
    <dbReference type="NCBI Taxonomy" id="45130"/>
    <lineage>
        <taxon>Eukaryota</taxon>
        <taxon>Fungi</taxon>
        <taxon>Dikarya</taxon>
        <taxon>Ascomycota</taxon>
        <taxon>Pezizomycotina</taxon>
        <taxon>Dothideomycetes</taxon>
        <taxon>Pleosporomycetidae</taxon>
        <taxon>Pleosporales</taxon>
        <taxon>Pleosporineae</taxon>
        <taxon>Pleosporaceae</taxon>
        <taxon>Bipolaris</taxon>
    </lineage>
</organism>
<evidence type="ECO:0000256" key="1">
    <source>
        <dbReference type="SAM" id="MobiDB-lite"/>
    </source>
</evidence>
<dbReference type="EMBL" id="WNKQ01000009">
    <property type="protein sequence ID" value="KAF5849067.1"/>
    <property type="molecule type" value="Genomic_DNA"/>
</dbReference>
<sequence>MALEDAVTVAECLECAHSMNDTPDVLDAFQEIRPPRCRRVPEWSAIKGRQATLPNGPEQEERDSKLRSSNAWVQAESWDKHHIDEVPKHETLNWKA</sequence>
<gene>
    <name evidence="2" type="ORF">GGP41_005972</name>
</gene>
<accession>A0A8H5ZH03</accession>
<protein>
    <submittedName>
        <fullName evidence="2">Uncharacterized protein</fullName>
    </submittedName>
</protein>
<evidence type="ECO:0000313" key="3">
    <source>
        <dbReference type="Proteomes" id="UP000624244"/>
    </source>
</evidence>
<dbReference type="Gene3D" id="3.50.50.60">
    <property type="entry name" value="FAD/NAD(P)-binding domain"/>
    <property type="match status" value="1"/>
</dbReference>
<name>A0A8H5ZH03_COCSA</name>
<feature type="region of interest" description="Disordered" evidence="1">
    <location>
        <begin position="48"/>
        <end position="69"/>
    </location>
</feature>
<reference evidence="2" key="1">
    <citation type="submission" date="2019-11" db="EMBL/GenBank/DDBJ databases">
        <title>Bipolaris sorokiniana Genome sequencing.</title>
        <authorList>
            <person name="Wang H."/>
        </authorList>
    </citation>
    <scope>NUCLEOTIDE SEQUENCE</scope>
</reference>
<proteinExistence type="predicted"/>
<dbReference type="Proteomes" id="UP000624244">
    <property type="component" value="Unassembled WGS sequence"/>
</dbReference>
<evidence type="ECO:0000313" key="2">
    <source>
        <dbReference type="EMBL" id="KAF5849067.1"/>
    </source>
</evidence>
<dbReference type="InterPro" id="IPR036188">
    <property type="entry name" value="FAD/NAD-bd_sf"/>
</dbReference>
<dbReference type="AlphaFoldDB" id="A0A8H5ZH03"/>